<dbReference type="InterPro" id="IPR009081">
    <property type="entry name" value="PP-bd_ACP"/>
</dbReference>
<dbReference type="InterPro" id="IPR036736">
    <property type="entry name" value="ACP-like_sf"/>
</dbReference>
<dbReference type="Proteomes" id="UP001501578">
    <property type="component" value="Unassembled WGS sequence"/>
</dbReference>
<gene>
    <name evidence="2" type="ORF">GCM10009560_65550</name>
</gene>
<evidence type="ECO:0000313" key="3">
    <source>
        <dbReference type="Proteomes" id="UP001501578"/>
    </source>
</evidence>
<dbReference type="Gene3D" id="1.10.1200.10">
    <property type="entry name" value="ACP-like"/>
    <property type="match status" value="1"/>
</dbReference>
<evidence type="ECO:0000313" key="2">
    <source>
        <dbReference type="EMBL" id="GAA0948307.1"/>
    </source>
</evidence>
<protein>
    <recommendedName>
        <fullName evidence="1">Carrier domain-containing protein</fullName>
    </recommendedName>
</protein>
<feature type="domain" description="Carrier" evidence="1">
    <location>
        <begin position="2"/>
        <end position="77"/>
    </location>
</feature>
<dbReference type="EMBL" id="BAAAHQ010000042">
    <property type="protein sequence ID" value="GAA0948307.1"/>
    <property type="molecule type" value="Genomic_DNA"/>
</dbReference>
<name>A0ABP4BDS7_9ACTN</name>
<dbReference type="RefSeq" id="WP_343954070.1">
    <property type="nucleotide sequence ID" value="NZ_BAAAHQ010000042.1"/>
</dbReference>
<keyword evidence="3" id="KW-1185">Reference proteome</keyword>
<accession>A0ABP4BDS7</accession>
<sequence>MTSESEIERRATEIWREVLGARPGQDAATFFELSGQSITAVRITTRVEDEIGVLVDIGELFEDPDLPGFVALVVAKARQEKLSA</sequence>
<dbReference type="Pfam" id="PF00550">
    <property type="entry name" value="PP-binding"/>
    <property type="match status" value="1"/>
</dbReference>
<organism evidence="2 3">
    <name type="scientific">Nonomuraea longicatena</name>
    <dbReference type="NCBI Taxonomy" id="83682"/>
    <lineage>
        <taxon>Bacteria</taxon>
        <taxon>Bacillati</taxon>
        <taxon>Actinomycetota</taxon>
        <taxon>Actinomycetes</taxon>
        <taxon>Streptosporangiales</taxon>
        <taxon>Streptosporangiaceae</taxon>
        <taxon>Nonomuraea</taxon>
    </lineage>
</organism>
<dbReference type="PROSITE" id="PS50075">
    <property type="entry name" value="CARRIER"/>
    <property type="match status" value="1"/>
</dbReference>
<evidence type="ECO:0000259" key="1">
    <source>
        <dbReference type="PROSITE" id="PS50075"/>
    </source>
</evidence>
<reference evidence="3" key="1">
    <citation type="journal article" date="2019" name="Int. J. Syst. Evol. Microbiol.">
        <title>The Global Catalogue of Microorganisms (GCM) 10K type strain sequencing project: providing services to taxonomists for standard genome sequencing and annotation.</title>
        <authorList>
            <consortium name="The Broad Institute Genomics Platform"/>
            <consortium name="The Broad Institute Genome Sequencing Center for Infectious Disease"/>
            <person name="Wu L."/>
            <person name="Ma J."/>
        </authorList>
    </citation>
    <scope>NUCLEOTIDE SEQUENCE [LARGE SCALE GENOMIC DNA]</scope>
    <source>
        <strain evidence="3">JCM 11136</strain>
    </source>
</reference>
<comment type="caution">
    <text evidence="2">The sequence shown here is derived from an EMBL/GenBank/DDBJ whole genome shotgun (WGS) entry which is preliminary data.</text>
</comment>
<dbReference type="SUPFAM" id="SSF47336">
    <property type="entry name" value="ACP-like"/>
    <property type="match status" value="1"/>
</dbReference>
<proteinExistence type="predicted"/>